<keyword evidence="3" id="KW-1003">Cell membrane</keyword>
<evidence type="ECO:0000256" key="4">
    <source>
        <dbReference type="ARBA" id="ARBA00022692"/>
    </source>
</evidence>
<feature type="transmembrane region" description="Helical" evidence="7">
    <location>
        <begin position="342"/>
        <end position="362"/>
    </location>
</feature>
<dbReference type="SUPFAM" id="SSF103473">
    <property type="entry name" value="MFS general substrate transporter"/>
    <property type="match status" value="1"/>
</dbReference>
<dbReference type="InterPro" id="IPR011701">
    <property type="entry name" value="MFS"/>
</dbReference>
<feature type="transmembrane region" description="Helical" evidence="7">
    <location>
        <begin position="209"/>
        <end position="229"/>
    </location>
</feature>
<feature type="transmembrane region" description="Helical" evidence="7">
    <location>
        <begin position="89"/>
        <end position="108"/>
    </location>
</feature>
<dbReference type="InterPro" id="IPR005829">
    <property type="entry name" value="Sugar_transporter_CS"/>
</dbReference>
<evidence type="ECO:0000259" key="8">
    <source>
        <dbReference type="PROSITE" id="PS50850"/>
    </source>
</evidence>
<dbReference type="AlphaFoldDB" id="A0A6J7LA91"/>
<evidence type="ECO:0000256" key="2">
    <source>
        <dbReference type="ARBA" id="ARBA00022448"/>
    </source>
</evidence>
<dbReference type="PROSITE" id="PS00216">
    <property type="entry name" value="SUGAR_TRANSPORT_1"/>
    <property type="match status" value="1"/>
</dbReference>
<feature type="transmembrane region" description="Helical" evidence="7">
    <location>
        <begin position="114"/>
        <end position="137"/>
    </location>
</feature>
<evidence type="ECO:0000256" key="1">
    <source>
        <dbReference type="ARBA" id="ARBA00004651"/>
    </source>
</evidence>
<dbReference type="PANTHER" id="PTHR42718:SF46">
    <property type="entry name" value="BLR6921 PROTEIN"/>
    <property type="match status" value="1"/>
</dbReference>
<dbReference type="PANTHER" id="PTHR42718">
    <property type="entry name" value="MAJOR FACILITATOR SUPERFAMILY MULTIDRUG TRANSPORTER MFSC"/>
    <property type="match status" value="1"/>
</dbReference>
<feature type="transmembrane region" description="Helical" evidence="7">
    <location>
        <begin position="149"/>
        <end position="169"/>
    </location>
</feature>
<dbReference type="NCBIfam" id="TIGR00711">
    <property type="entry name" value="efflux_EmrB"/>
    <property type="match status" value="1"/>
</dbReference>
<dbReference type="CDD" id="cd17321">
    <property type="entry name" value="MFS_MMR_MDR_like"/>
    <property type="match status" value="1"/>
</dbReference>
<keyword evidence="6 7" id="KW-0472">Membrane</keyword>
<dbReference type="InterPro" id="IPR020846">
    <property type="entry name" value="MFS_dom"/>
</dbReference>
<evidence type="ECO:0000313" key="9">
    <source>
        <dbReference type="EMBL" id="CAB4964967.1"/>
    </source>
</evidence>
<feature type="transmembrane region" description="Helical" evidence="7">
    <location>
        <begin position="279"/>
        <end position="302"/>
    </location>
</feature>
<dbReference type="GO" id="GO:0005886">
    <property type="term" value="C:plasma membrane"/>
    <property type="evidence" value="ECO:0007669"/>
    <property type="project" value="UniProtKB-SubCell"/>
</dbReference>
<evidence type="ECO:0000256" key="3">
    <source>
        <dbReference type="ARBA" id="ARBA00022475"/>
    </source>
</evidence>
<feature type="transmembrane region" description="Helical" evidence="7">
    <location>
        <begin position="175"/>
        <end position="197"/>
    </location>
</feature>
<keyword evidence="2" id="KW-0813">Transport</keyword>
<dbReference type="GO" id="GO:0022857">
    <property type="term" value="F:transmembrane transporter activity"/>
    <property type="evidence" value="ECO:0007669"/>
    <property type="project" value="InterPro"/>
</dbReference>
<dbReference type="PROSITE" id="PS50850">
    <property type="entry name" value="MFS"/>
    <property type="match status" value="1"/>
</dbReference>
<dbReference type="InterPro" id="IPR004638">
    <property type="entry name" value="EmrB-like"/>
</dbReference>
<sequence>MASSSIAPADPTVTAPDPLRWKALMVIAIAQLMVVLDASIVNVALPVMQADLGISDADRQWVVTAYTLAFGGLLLLGGRIADYAGRKKMFVIGLLGFAGASALGGFAATASQLLAARALQGVFAALLAPAALSLISVTFTESKERARAFGVYGALSGGGAAIGLVLGGVLTEYASWHWCLLVNVPIALIAVALAVPYVRNSRASGDTRYDIPGAITATLGLVSLVYGITKATSDGWTGSTTLTYLGAAVLLLVAFMLIERRSSHPLLPVAILTNRNRGGAYLASFFTGIGLFAMFLFLTYFFQAVLLYSPLKSGLLFLPFSAGIVVSAGVASQLLPRFGPRFVTFGGFMLATVGMLGFTQLSADSPYVTGVLPYMMLLSLGMGLVFVPLSATALFGVGNHDAGVASAVLNTSQQIGGAIGVAFLNTIATSATAAYIVANQTQGPTPEAIVEGFTRAFTYSAVILAVAGVIWVSLVRMSKTDMEAHDVPEVVEVHS</sequence>
<evidence type="ECO:0000256" key="5">
    <source>
        <dbReference type="ARBA" id="ARBA00022989"/>
    </source>
</evidence>
<proteinExistence type="predicted"/>
<feature type="transmembrane region" description="Helical" evidence="7">
    <location>
        <begin position="60"/>
        <end position="77"/>
    </location>
</feature>
<feature type="domain" description="Major facilitator superfamily (MFS) profile" evidence="8">
    <location>
        <begin position="23"/>
        <end position="479"/>
    </location>
</feature>
<dbReference type="InterPro" id="IPR036259">
    <property type="entry name" value="MFS_trans_sf"/>
</dbReference>
<reference evidence="9" key="1">
    <citation type="submission" date="2020-05" db="EMBL/GenBank/DDBJ databases">
        <authorList>
            <person name="Chiriac C."/>
            <person name="Salcher M."/>
            <person name="Ghai R."/>
            <person name="Kavagutti S V."/>
        </authorList>
    </citation>
    <scope>NUCLEOTIDE SEQUENCE</scope>
</reference>
<protein>
    <submittedName>
        <fullName evidence="9">Unannotated protein</fullName>
    </submittedName>
</protein>
<feature type="transmembrane region" description="Helical" evidence="7">
    <location>
        <begin position="314"/>
        <end position="335"/>
    </location>
</feature>
<feature type="transmembrane region" description="Helical" evidence="7">
    <location>
        <begin position="241"/>
        <end position="258"/>
    </location>
</feature>
<evidence type="ECO:0000256" key="7">
    <source>
        <dbReference type="SAM" id="Phobius"/>
    </source>
</evidence>
<dbReference type="Gene3D" id="1.20.1250.20">
    <property type="entry name" value="MFS general substrate transporter like domains"/>
    <property type="match status" value="1"/>
</dbReference>
<keyword evidence="4 7" id="KW-0812">Transmembrane</keyword>
<evidence type="ECO:0000256" key="6">
    <source>
        <dbReference type="ARBA" id="ARBA00023136"/>
    </source>
</evidence>
<feature type="transmembrane region" description="Helical" evidence="7">
    <location>
        <begin position="374"/>
        <end position="397"/>
    </location>
</feature>
<keyword evidence="5 7" id="KW-1133">Transmembrane helix</keyword>
<feature type="transmembrane region" description="Helical" evidence="7">
    <location>
        <begin position="23"/>
        <end position="48"/>
    </location>
</feature>
<comment type="subcellular location">
    <subcellularLocation>
        <location evidence="1">Cell membrane</location>
        <topology evidence="1">Multi-pass membrane protein</topology>
    </subcellularLocation>
</comment>
<feature type="transmembrane region" description="Helical" evidence="7">
    <location>
        <begin position="418"/>
        <end position="437"/>
    </location>
</feature>
<dbReference type="Pfam" id="PF07690">
    <property type="entry name" value="MFS_1"/>
    <property type="match status" value="1"/>
</dbReference>
<feature type="transmembrane region" description="Helical" evidence="7">
    <location>
        <begin position="457"/>
        <end position="475"/>
    </location>
</feature>
<dbReference type="Gene3D" id="1.20.1720.10">
    <property type="entry name" value="Multidrug resistance protein D"/>
    <property type="match status" value="1"/>
</dbReference>
<accession>A0A6J7LA91</accession>
<dbReference type="EMBL" id="CAFBNF010000389">
    <property type="protein sequence ID" value="CAB4964967.1"/>
    <property type="molecule type" value="Genomic_DNA"/>
</dbReference>
<gene>
    <name evidence="9" type="ORF">UFOPK3773_02326</name>
</gene>
<name>A0A6J7LA91_9ZZZZ</name>
<organism evidence="9">
    <name type="scientific">freshwater metagenome</name>
    <dbReference type="NCBI Taxonomy" id="449393"/>
    <lineage>
        <taxon>unclassified sequences</taxon>
        <taxon>metagenomes</taxon>
        <taxon>ecological metagenomes</taxon>
    </lineage>
</organism>